<dbReference type="PANTHER" id="PTHR12411">
    <property type="entry name" value="CYSTEINE PROTEASE FAMILY C1-RELATED"/>
    <property type="match status" value="1"/>
</dbReference>
<dbReference type="Gene3D" id="3.90.70.10">
    <property type="entry name" value="Cysteine proteinases"/>
    <property type="match status" value="1"/>
</dbReference>
<comment type="caution">
    <text evidence="5">The sequence shown here is derived from an EMBL/GenBank/DDBJ whole genome shotgun (WGS) entry which is preliminary data.</text>
</comment>
<dbReference type="Pfam" id="PF00112">
    <property type="entry name" value="Peptidase_C1"/>
    <property type="match status" value="1"/>
</dbReference>
<evidence type="ECO:0000256" key="1">
    <source>
        <dbReference type="ARBA" id="ARBA00008455"/>
    </source>
</evidence>
<dbReference type="InterPro" id="IPR038765">
    <property type="entry name" value="Papain-like_cys_pep_sf"/>
</dbReference>
<dbReference type="OrthoDB" id="190265at2759"/>
<accession>X6M1H0</accession>
<organism evidence="5 6">
    <name type="scientific">Reticulomyxa filosa</name>
    <dbReference type="NCBI Taxonomy" id="46433"/>
    <lineage>
        <taxon>Eukaryota</taxon>
        <taxon>Sar</taxon>
        <taxon>Rhizaria</taxon>
        <taxon>Retaria</taxon>
        <taxon>Foraminifera</taxon>
        <taxon>Monothalamids</taxon>
        <taxon>Reticulomyxidae</taxon>
        <taxon>Reticulomyxa</taxon>
    </lineage>
</organism>
<protein>
    <submittedName>
        <fullName evidence="5">Papain family cysteine protease containing protein</fullName>
    </submittedName>
</protein>
<gene>
    <name evidence="5" type="ORF">RFI_29655</name>
</gene>
<comment type="similarity">
    <text evidence="1">Belongs to the peptidase C1 family.</text>
</comment>
<evidence type="ECO:0000313" key="5">
    <source>
        <dbReference type="EMBL" id="ETO07734.1"/>
    </source>
</evidence>
<keyword evidence="2" id="KW-0865">Zymogen</keyword>
<keyword evidence="5" id="KW-0645">Protease</keyword>
<dbReference type="AlphaFoldDB" id="X6M1H0"/>
<evidence type="ECO:0000256" key="2">
    <source>
        <dbReference type="ARBA" id="ARBA00023145"/>
    </source>
</evidence>
<dbReference type="Proteomes" id="UP000023152">
    <property type="component" value="Unassembled WGS sequence"/>
</dbReference>
<dbReference type="OMA" id="IERECYF"/>
<dbReference type="InterPro" id="IPR000668">
    <property type="entry name" value="Peptidase_C1A_C"/>
</dbReference>
<dbReference type="GO" id="GO:0008234">
    <property type="term" value="F:cysteine-type peptidase activity"/>
    <property type="evidence" value="ECO:0007669"/>
    <property type="project" value="InterPro"/>
</dbReference>
<dbReference type="InterPro" id="IPR025660">
    <property type="entry name" value="Pept_his_AS"/>
</dbReference>
<evidence type="ECO:0000256" key="3">
    <source>
        <dbReference type="ARBA" id="ARBA00023157"/>
    </source>
</evidence>
<name>X6M1H0_RETFI</name>
<dbReference type="GO" id="GO:0006508">
    <property type="term" value="P:proteolysis"/>
    <property type="evidence" value="ECO:0007669"/>
    <property type="project" value="UniProtKB-KW"/>
</dbReference>
<feature type="domain" description="Peptidase C1A papain C-terminal" evidence="4">
    <location>
        <begin position="8"/>
        <end position="133"/>
    </location>
</feature>
<dbReference type="SMART" id="SM00645">
    <property type="entry name" value="Pept_C1"/>
    <property type="match status" value="1"/>
</dbReference>
<evidence type="ECO:0000259" key="4">
    <source>
        <dbReference type="SMART" id="SM00645"/>
    </source>
</evidence>
<keyword evidence="5" id="KW-0378">Hydrolase</keyword>
<dbReference type="PROSITE" id="PS00639">
    <property type="entry name" value="THIOL_PROTEASE_HIS"/>
    <property type="match status" value="1"/>
</dbReference>
<reference evidence="5 6" key="1">
    <citation type="journal article" date="2013" name="Curr. Biol.">
        <title>The Genome of the Foraminiferan Reticulomyxa filosa.</title>
        <authorList>
            <person name="Glockner G."/>
            <person name="Hulsmann N."/>
            <person name="Schleicher M."/>
            <person name="Noegel A.A."/>
            <person name="Eichinger L."/>
            <person name="Gallinger C."/>
            <person name="Pawlowski J."/>
            <person name="Sierra R."/>
            <person name="Euteneuer U."/>
            <person name="Pillet L."/>
            <person name="Moustafa A."/>
            <person name="Platzer M."/>
            <person name="Groth M."/>
            <person name="Szafranski K."/>
            <person name="Schliwa M."/>
        </authorList>
    </citation>
    <scope>NUCLEOTIDE SEQUENCE [LARGE SCALE GENOMIC DNA]</scope>
</reference>
<proteinExistence type="inferred from homology"/>
<dbReference type="SUPFAM" id="SSF54001">
    <property type="entry name" value="Cysteine proteinases"/>
    <property type="match status" value="1"/>
</dbReference>
<keyword evidence="6" id="KW-1185">Reference proteome</keyword>
<dbReference type="EMBL" id="ASPP01025810">
    <property type="protein sequence ID" value="ETO07734.1"/>
    <property type="molecule type" value="Genomic_DNA"/>
</dbReference>
<dbReference type="InterPro" id="IPR025661">
    <property type="entry name" value="Pept_asp_AS"/>
</dbReference>
<dbReference type="InterPro" id="IPR013128">
    <property type="entry name" value="Peptidase_C1A"/>
</dbReference>
<sequence>MLFSFVCYAAETLWPGTCEPVTNFTLYYVGEYGPVAGALAMKQELFARGPISCGIDATTEFESYSGGIYSQNLTDVSINHEIAVVGWGLDSSSGTEYWIGRNSWGMYWGEEGFFQMEMYQNNLGIETDCSWGIPSWEKP</sequence>
<dbReference type="PROSITE" id="PS00640">
    <property type="entry name" value="THIOL_PROTEASE_ASN"/>
    <property type="match status" value="1"/>
</dbReference>
<keyword evidence="3" id="KW-1015">Disulfide bond</keyword>
<evidence type="ECO:0000313" key="6">
    <source>
        <dbReference type="Proteomes" id="UP000023152"/>
    </source>
</evidence>